<dbReference type="InterPro" id="IPR013325">
    <property type="entry name" value="RNA_pol_sigma_r2"/>
</dbReference>
<proteinExistence type="inferred from homology"/>
<dbReference type="NCBIfam" id="TIGR02937">
    <property type="entry name" value="sigma70-ECF"/>
    <property type="match status" value="1"/>
</dbReference>
<dbReference type="InterPro" id="IPR036388">
    <property type="entry name" value="WH-like_DNA-bd_sf"/>
</dbReference>
<dbReference type="Pfam" id="PF04545">
    <property type="entry name" value="Sigma70_r4"/>
    <property type="match status" value="1"/>
</dbReference>
<comment type="caution">
    <text evidence="7">The sequence shown here is derived from an EMBL/GenBank/DDBJ whole genome shotgun (WGS) entry which is preliminary data.</text>
</comment>
<dbReference type="GO" id="GO:0003677">
    <property type="term" value="F:DNA binding"/>
    <property type="evidence" value="ECO:0007669"/>
    <property type="project" value="UniProtKB-KW"/>
</dbReference>
<keyword evidence="4" id="KW-0238">DNA-binding</keyword>
<dbReference type="Gene3D" id="1.10.10.10">
    <property type="entry name" value="Winged helix-like DNA-binding domain superfamily/Winged helix DNA-binding domain"/>
    <property type="match status" value="2"/>
</dbReference>
<dbReference type="InterPro" id="IPR000943">
    <property type="entry name" value="RNA_pol_sigma70"/>
</dbReference>
<evidence type="ECO:0000313" key="7">
    <source>
        <dbReference type="EMBL" id="GAF98103.1"/>
    </source>
</evidence>
<dbReference type="AlphaFoldDB" id="X0TX00"/>
<dbReference type="InterPro" id="IPR007630">
    <property type="entry name" value="RNA_pol_sigma70_r4"/>
</dbReference>
<sequence>DDPVKTYLREIGKVALLTREEEVELAMKMETGVYSSDRLEQAKLAEDHGMSLLSDKEKKELREMVERGREAREVLTVSNLRLVVSIAKRYMNRGLSFLDLIQEGNMGLMKAVEKFDYARGFKFSTYATWWIRQAVTRAIADQSRTIRVPVHMIETVRDLKRAKHEYTQKHGVTPTLEDLSRLTGMSIDKIKRVENVSQYTASLERPIGEENEDTLGDFIEDPNSPSPTKETFRMFLKEQLDRALSQLDERESEILKLRYGLEDSHPRTLKDVSLKFNITRERVRQIEIKAIE</sequence>
<dbReference type="InterPro" id="IPR009042">
    <property type="entry name" value="RNA_pol_sigma70_r1_2"/>
</dbReference>
<evidence type="ECO:0000256" key="2">
    <source>
        <dbReference type="ARBA" id="ARBA00023015"/>
    </source>
</evidence>
<feature type="domain" description="RNA polymerase sigma-70" evidence="6">
    <location>
        <begin position="99"/>
        <end position="112"/>
    </location>
</feature>
<evidence type="ECO:0000256" key="5">
    <source>
        <dbReference type="ARBA" id="ARBA00023163"/>
    </source>
</evidence>
<dbReference type="GO" id="GO:0016987">
    <property type="term" value="F:sigma factor activity"/>
    <property type="evidence" value="ECO:0007669"/>
    <property type="project" value="UniProtKB-KW"/>
</dbReference>
<keyword evidence="2" id="KW-0805">Transcription regulation</keyword>
<evidence type="ECO:0000256" key="1">
    <source>
        <dbReference type="ARBA" id="ARBA00007788"/>
    </source>
</evidence>
<dbReference type="CDD" id="cd06171">
    <property type="entry name" value="Sigma70_r4"/>
    <property type="match status" value="1"/>
</dbReference>
<dbReference type="InterPro" id="IPR007624">
    <property type="entry name" value="RNA_pol_sigma70_r3"/>
</dbReference>
<dbReference type="PRINTS" id="PR00046">
    <property type="entry name" value="SIGMA70FCT"/>
</dbReference>
<dbReference type="PANTHER" id="PTHR30603:SF60">
    <property type="entry name" value="RNA POLYMERASE SIGMA FACTOR RPOD"/>
    <property type="match status" value="1"/>
</dbReference>
<dbReference type="PANTHER" id="PTHR30603">
    <property type="entry name" value="RNA POLYMERASE SIGMA FACTOR RPO"/>
    <property type="match status" value="1"/>
</dbReference>
<feature type="non-terminal residue" evidence="7">
    <location>
        <position position="292"/>
    </location>
</feature>
<dbReference type="InterPro" id="IPR050239">
    <property type="entry name" value="Sigma-70_RNA_pol_init_factors"/>
</dbReference>
<comment type="similarity">
    <text evidence="1">Belongs to the sigma-70 factor family.</text>
</comment>
<feature type="non-terminal residue" evidence="7">
    <location>
        <position position="1"/>
    </location>
</feature>
<dbReference type="EMBL" id="BARS01010872">
    <property type="protein sequence ID" value="GAF98103.1"/>
    <property type="molecule type" value="Genomic_DNA"/>
</dbReference>
<dbReference type="SUPFAM" id="SSF88659">
    <property type="entry name" value="Sigma3 and sigma4 domains of RNA polymerase sigma factors"/>
    <property type="match status" value="2"/>
</dbReference>
<protein>
    <recommendedName>
        <fullName evidence="6">RNA polymerase sigma-70 domain-containing protein</fullName>
    </recommendedName>
</protein>
<organism evidence="7">
    <name type="scientific">marine sediment metagenome</name>
    <dbReference type="NCBI Taxonomy" id="412755"/>
    <lineage>
        <taxon>unclassified sequences</taxon>
        <taxon>metagenomes</taxon>
        <taxon>ecological metagenomes</taxon>
    </lineage>
</organism>
<dbReference type="Gene3D" id="1.10.601.10">
    <property type="entry name" value="RNA Polymerase Primary Sigma Factor"/>
    <property type="match status" value="2"/>
</dbReference>
<evidence type="ECO:0000259" key="6">
    <source>
        <dbReference type="PROSITE" id="PS00715"/>
    </source>
</evidence>
<dbReference type="SUPFAM" id="SSF88946">
    <property type="entry name" value="Sigma2 domain of RNA polymerase sigma factors"/>
    <property type="match status" value="1"/>
</dbReference>
<dbReference type="Pfam" id="PF04539">
    <property type="entry name" value="Sigma70_r3"/>
    <property type="match status" value="1"/>
</dbReference>
<dbReference type="FunFam" id="1.10.601.10:FF:000001">
    <property type="entry name" value="RNA polymerase sigma factor SigA"/>
    <property type="match status" value="1"/>
</dbReference>
<dbReference type="GO" id="GO:0006352">
    <property type="term" value="P:DNA-templated transcription initiation"/>
    <property type="evidence" value="ECO:0007669"/>
    <property type="project" value="InterPro"/>
</dbReference>
<dbReference type="InterPro" id="IPR007627">
    <property type="entry name" value="RNA_pol_sigma70_r2"/>
</dbReference>
<keyword evidence="5" id="KW-0804">Transcription</keyword>
<dbReference type="InterPro" id="IPR013324">
    <property type="entry name" value="RNA_pol_sigma_r3/r4-like"/>
</dbReference>
<name>X0TX00_9ZZZZ</name>
<accession>X0TX00</accession>
<keyword evidence="3" id="KW-0731">Sigma factor</keyword>
<dbReference type="PROSITE" id="PS00715">
    <property type="entry name" value="SIGMA70_1"/>
    <property type="match status" value="1"/>
</dbReference>
<dbReference type="Pfam" id="PF04542">
    <property type="entry name" value="Sigma70_r2"/>
    <property type="match status" value="1"/>
</dbReference>
<dbReference type="PIRSF" id="PIRSF000770">
    <property type="entry name" value="RNA_pol_sigma-SigE/K"/>
    <property type="match status" value="1"/>
</dbReference>
<dbReference type="Pfam" id="PF00140">
    <property type="entry name" value="Sigma70_r1_2"/>
    <property type="match status" value="1"/>
</dbReference>
<reference evidence="7" key="1">
    <citation type="journal article" date="2014" name="Front. Microbiol.">
        <title>High frequency of phylogenetically diverse reductive dehalogenase-homologous genes in deep subseafloor sedimentary metagenomes.</title>
        <authorList>
            <person name="Kawai M."/>
            <person name="Futagami T."/>
            <person name="Toyoda A."/>
            <person name="Takaki Y."/>
            <person name="Nishi S."/>
            <person name="Hori S."/>
            <person name="Arai W."/>
            <person name="Tsubouchi T."/>
            <person name="Morono Y."/>
            <person name="Uchiyama I."/>
            <person name="Ito T."/>
            <person name="Fujiyama A."/>
            <person name="Inagaki F."/>
            <person name="Takami H."/>
        </authorList>
    </citation>
    <scope>NUCLEOTIDE SEQUENCE</scope>
    <source>
        <strain evidence="7">Expedition CK06-06</strain>
    </source>
</reference>
<gene>
    <name evidence="7" type="ORF">S01H1_19984</name>
</gene>
<dbReference type="InterPro" id="IPR014284">
    <property type="entry name" value="RNA_pol_sigma-70_dom"/>
</dbReference>
<evidence type="ECO:0000256" key="3">
    <source>
        <dbReference type="ARBA" id="ARBA00023082"/>
    </source>
</evidence>
<evidence type="ECO:0000256" key="4">
    <source>
        <dbReference type="ARBA" id="ARBA00023125"/>
    </source>
</evidence>